<reference evidence="2 3" key="1">
    <citation type="journal article" date="2009" name="J. Bacteriol.">
        <title>Genome sequence of Azotobacter vinelandii, an obligate aerobe specialized to support diverse anaerobic metabolic processes.</title>
        <authorList>
            <person name="Setubal J.C."/>
            <person name="dos Santos P."/>
            <person name="Goldman B.S."/>
            <person name="Ertesvag H."/>
            <person name="Espin G."/>
            <person name="Rubio L.M."/>
            <person name="Valla S."/>
            <person name="Almeida N.F."/>
            <person name="Balasubramanian D."/>
            <person name="Cromes L."/>
            <person name="Curatti L."/>
            <person name="Du Z."/>
            <person name="Godsy E."/>
            <person name="Goodner B."/>
            <person name="Hellner-Burris K."/>
            <person name="Hernandez J.A."/>
            <person name="Houmiel K."/>
            <person name="Imperial J."/>
            <person name="Kennedy C."/>
            <person name="Larson T.J."/>
            <person name="Latreille P."/>
            <person name="Ligon L.S."/>
            <person name="Lu J."/>
            <person name="Maerk M."/>
            <person name="Miller N.M."/>
            <person name="Norton S."/>
            <person name="O'Carroll I.P."/>
            <person name="Paulsen I."/>
            <person name="Raulfs E.C."/>
            <person name="Roemer R."/>
            <person name="Rosser J."/>
            <person name="Segura D."/>
            <person name="Slater S."/>
            <person name="Stricklin S.L."/>
            <person name="Studholme D.J."/>
            <person name="Sun J."/>
            <person name="Viana C.J."/>
            <person name="Wallin E."/>
            <person name="Wang B."/>
            <person name="Wheeler C."/>
            <person name="Zhu H."/>
            <person name="Dean D.R."/>
            <person name="Dixon R."/>
            <person name="Wood D."/>
        </authorList>
    </citation>
    <scope>NUCLEOTIDE SEQUENCE [LARGE SCALE GENOMIC DNA]</scope>
    <source>
        <strain evidence="3">DJ / ATCC BAA-1303</strain>
    </source>
</reference>
<evidence type="ECO:0000313" key="3">
    <source>
        <dbReference type="Proteomes" id="UP000002424"/>
    </source>
</evidence>
<dbReference type="EMBL" id="CP001157">
    <property type="protein sequence ID" value="ACO76616.1"/>
    <property type="molecule type" value="Genomic_DNA"/>
</dbReference>
<feature type="region of interest" description="Disordered" evidence="1">
    <location>
        <begin position="1"/>
        <end position="34"/>
    </location>
</feature>
<dbReference type="EnsemblBacteria" id="ACO76616">
    <property type="protein sequence ID" value="ACO76616"/>
    <property type="gene ID" value="Avin_03560"/>
</dbReference>
<name>C1DIB9_AZOVD</name>
<evidence type="ECO:0000313" key="2">
    <source>
        <dbReference type="EMBL" id="ACO76616.1"/>
    </source>
</evidence>
<proteinExistence type="predicted"/>
<dbReference type="HOGENOM" id="CLU_3371769_0_0_6"/>
<dbReference type="Proteomes" id="UP000002424">
    <property type="component" value="Chromosome"/>
</dbReference>
<protein>
    <submittedName>
        <fullName evidence="2">Uncharacterized protein</fullName>
    </submittedName>
</protein>
<evidence type="ECO:0000256" key="1">
    <source>
        <dbReference type="SAM" id="MobiDB-lite"/>
    </source>
</evidence>
<sequence length="34" mass="3515">MEDGRRPLPPGAAGGGKPLRGFSTGWSSTLRACQ</sequence>
<accession>C1DIB9</accession>
<dbReference type="AlphaFoldDB" id="C1DIB9"/>
<organism evidence="2 3">
    <name type="scientific">Azotobacter vinelandii (strain DJ / ATCC BAA-1303)</name>
    <dbReference type="NCBI Taxonomy" id="322710"/>
    <lineage>
        <taxon>Bacteria</taxon>
        <taxon>Pseudomonadati</taxon>
        <taxon>Pseudomonadota</taxon>
        <taxon>Gammaproteobacteria</taxon>
        <taxon>Pseudomonadales</taxon>
        <taxon>Pseudomonadaceae</taxon>
        <taxon>Azotobacter</taxon>
    </lineage>
</organism>
<gene>
    <name evidence="2" type="ordered locus">Avin_03560</name>
</gene>
<keyword evidence="3" id="KW-1185">Reference proteome</keyword>
<dbReference type="KEGG" id="avn:Avin_03560"/>
<feature type="compositionally biased region" description="Polar residues" evidence="1">
    <location>
        <begin position="24"/>
        <end position="34"/>
    </location>
</feature>